<protein>
    <submittedName>
        <fullName evidence="3">VanZ family protein</fullName>
    </submittedName>
</protein>
<feature type="transmembrane region" description="Helical" evidence="1">
    <location>
        <begin position="72"/>
        <end position="90"/>
    </location>
</feature>
<dbReference type="EMBL" id="WYDN01000015">
    <property type="protein sequence ID" value="NAZ17282.1"/>
    <property type="molecule type" value="Genomic_DNA"/>
</dbReference>
<sequence>MRLRNFLGVVGVKNRSARWALVAAVAYAIALVLVAFWPTPVDAEAGPWLFAFIEQLHRIGVPQWFGYGEIEFGANILYFMPLGLLASWWLRWPWLAVLCGLAVSGMIETGQLLLLPDRVPSARDLVANTLGTGLGALVFMLCRGWLRRRARQGAAR</sequence>
<comment type="caution">
    <text evidence="3">The sequence shown here is derived from an EMBL/GenBank/DDBJ whole genome shotgun (WGS) entry which is preliminary data.</text>
</comment>
<reference evidence="3 4" key="1">
    <citation type="submission" date="2020-01" db="EMBL/GenBank/DDBJ databases">
        <title>Glutamicibacter soli M275.</title>
        <authorList>
            <person name="Meng X."/>
        </authorList>
    </citation>
    <scope>NUCLEOTIDE SEQUENCE [LARGE SCALE GENOMIC DNA]</scope>
    <source>
        <strain evidence="3 4">M275</strain>
    </source>
</reference>
<keyword evidence="1" id="KW-0472">Membrane</keyword>
<feature type="transmembrane region" description="Helical" evidence="1">
    <location>
        <begin position="20"/>
        <end position="39"/>
    </location>
</feature>
<dbReference type="AlphaFoldDB" id="A0A6L9G5Q3"/>
<keyword evidence="1" id="KW-1133">Transmembrane helix</keyword>
<dbReference type="Proteomes" id="UP000477543">
    <property type="component" value="Unassembled WGS sequence"/>
</dbReference>
<gene>
    <name evidence="3" type="ORF">GT020_14590</name>
</gene>
<feature type="domain" description="VanZ-like" evidence="2">
    <location>
        <begin position="25"/>
        <end position="142"/>
    </location>
</feature>
<feature type="transmembrane region" description="Helical" evidence="1">
    <location>
        <begin position="126"/>
        <end position="146"/>
    </location>
</feature>
<dbReference type="RefSeq" id="WP_161449764.1">
    <property type="nucleotide sequence ID" value="NZ_WYDN01000015.1"/>
</dbReference>
<organism evidence="3 4">
    <name type="scientific">Glutamicibacter soli</name>
    <dbReference type="NCBI Taxonomy" id="453836"/>
    <lineage>
        <taxon>Bacteria</taxon>
        <taxon>Bacillati</taxon>
        <taxon>Actinomycetota</taxon>
        <taxon>Actinomycetes</taxon>
        <taxon>Micrococcales</taxon>
        <taxon>Micrococcaceae</taxon>
        <taxon>Glutamicibacter</taxon>
    </lineage>
</organism>
<keyword evidence="1" id="KW-0812">Transmembrane</keyword>
<evidence type="ECO:0000259" key="2">
    <source>
        <dbReference type="Pfam" id="PF04892"/>
    </source>
</evidence>
<evidence type="ECO:0000313" key="4">
    <source>
        <dbReference type="Proteomes" id="UP000477543"/>
    </source>
</evidence>
<accession>A0A6L9G5Q3</accession>
<dbReference type="Pfam" id="PF04892">
    <property type="entry name" value="VanZ"/>
    <property type="match status" value="1"/>
</dbReference>
<evidence type="ECO:0000256" key="1">
    <source>
        <dbReference type="SAM" id="Phobius"/>
    </source>
</evidence>
<dbReference type="InterPro" id="IPR006976">
    <property type="entry name" value="VanZ-like"/>
</dbReference>
<proteinExistence type="predicted"/>
<name>A0A6L9G5Q3_9MICC</name>
<feature type="transmembrane region" description="Helical" evidence="1">
    <location>
        <begin position="95"/>
        <end position="114"/>
    </location>
</feature>
<evidence type="ECO:0000313" key="3">
    <source>
        <dbReference type="EMBL" id="NAZ17282.1"/>
    </source>
</evidence>